<dbReference type="InterPro" id="IPR027417">
    <property type="entry name" value="P-loop_NTPase"/>
</dbReference>
<dbReference type="InterPro" id="IPR014017">
    <property type="entry name" value="DNA_helicase_UvrD-like_C"/>
</dbReference>
<accession>A0A2M7RFG9</accession>
<evidence type="ECO:0000256" key="9">
    <source>
        <dbReference type="ARBA" id="ARBA00023125"/>
    </source>
</evidence>
<dbReference type="InterPro" id="IPR011335">
    <property type="entry name" value="Restrct_endonuc-II-like"/>
</dbReference>
<evidence type="ECO:0000256" key="8">
    <source>
        <dbReference type="ARBA" id="ARBA00022840"/>
    </source>
</evidence>
<evidence type="ECO:0000313" key="18">
    <source>
        <dbReference type="EMBL" id="PIY95301.1"/>
    </source>
</evidence>
<dbReference type="InterPro" id="IPR013986">
    <property type="entry name" value="DExx_box_DNA_helicase_dom_sf"/>
</dbReference>
<evidence type="ECO:0000256" key="13">
    <source>
        <dbReference type="ARBA" id="ARBA00034808"/>
    </source>
</evidence>
<keyword evidence="3 15" id="KW-0547">Nucleotide-binding</keyword>
<comment type="catalytic activity">
    <reaction evidence="14">
        <text>ATP + H2O = ADP + phosphate + H(+)</text>
        <dbReference type="Rhea" id="RHEA:13065"/>
        <dbReference type="ChEBI" id="CHEBI:15377"/>
        <dbReference type="ChEBI" id="CHEBI:15378"/>
        <dbReference type="ChEBI" id="CHEBI:30616"/>
        <dbReference type="ChEBI" id="CHEBI:43474"/>
        <dbReference type="ChEBI" id="CHEBI:456216"/>
        <dbReference type="EC" id="5.6.2.4"/>
    </reaction>
</comment>
<comment type="caution">
    <text evidence="18">The sequence shown here is derived from an EMBL/GenBank/DDBJ whole genome shotgun (WGS) entry which is preliminary data.</text>
</comment>
<organism evidence="18 19">
    <name type="scientific">Candidatus Komeilibacteria bacterium CG_4_10_14_0_8_um_filter_37_78</name>
    <dbReference type="NCBI Taxonomy" id="1974471"/>
    <lineage>
        <taxon>Bacteria</taxon>
        <taxon>Candidatus Komeiliibacteriota</taxon>
    </lineage>
</organism>
<evidence type="ECO:0000256" key="4">
    <source>
        <dbReference type="ARBA" id="ARBA00022763"/>
    </source>
</evidence>
<dbReference type="SUPFAM" id="SSF52980">
    <property type="entry name" value="Restriction endonuclease-like"/>
    <property type="match status" value="1"/>
</dbReference>
<keyword evidence="5 15" id="KW-0378">Hydrolase</keyword>
<reference evidence="19" key="1">
    <citation type="submission" date="2017-09" db="EMBL/GenBank/DDBJ databases">
        <title>Depth-based differentiation of microbial function through sediment-hosted aquifers and enrichment of novel symbionts in the deep terrestrial subsurface.</title>
        <authorList>
            <person name="Probst A.J."/>
            <person name="Ladd B."/>
            <person name="Jarett J.K."/>
            <person name="Geller-Mcgrath D.E."/>
            <person name="Sieber C.M.K."/>
            <person name="Emerson J.B."/>
            <person name="Anantharaman K."/>
            <person name="Thomas B.C."/>
            <person name="Malmstrom R."/>
            <person name="Stieglmeier M."/>
            <person name="Klingl A."/>
            <person name="Woyke T."/>
            <person name="Ryan C.M."/>
            <person name="Banfield J.F."/>
        </authorList>
    </citation>
    <scope>NUCLEOTIDE SEQUENCE [LARGE SCALE GENOMIC DNA]</scope>
</reference>
<evidence type="ECO:0000256" key="3">
    <source>
        <dbReference type="ARBA" id="ARBA00022741"/>
    </source>
</evidence>
<dbReference type="EC" id="5.6.2.4" evidence="13"/>
<dbReference type="EMBL" id="PFMC01000015">
    <property type="protein sequence ID" value="PIY95301.1"/>
    <property type="molecule type" value="Genomic_DNA"/>
</dbReference>
<dbReference type="GO" id="GO:0005524">
    <property type="term" value="F:ATP binding"/>
    <property type="evidence" value="ECO:0007669"/>
    <property type="project" value="UniProtKB-UniRule"/>
</dbReference>
<dbReference type="InterPro" id="IPR038726">
    <property type="entry name" value="PDDEXK_AddAB-type"/>
</dbReference>
<dbReference type="GO" id="GO:0000725">
    <property type="term" value="P:recombinational repair"/>
    <property type="evidence" value="ECO:0007669"/>
    <property type="project" value="TreeGrafter"/>
</dbReference>
<evidence type="ECO:0000256" key="5">
    <source>
        <dbReference type="ARBA" id="ARBA00022801"/>
    </source>
</evidence>
<dbReference type="Proteomes" id="UP000228689">
    <property type="component" value="Unassembled WGS sequence"/>
</dbReference>
<evidence type="ECO:0000256" key="11">
    <source>
        <dbReference type="ARBA" id="ARBA00023235"/>
    </source>
</evidence>
<dbReference type="SUPFAM" id="SSF52540">
    <property type="entry name" value="P-loop containing nucleoside triphosphate hydrolases"/>
    <property type="match status" value="1"/>
</dbReference>
<dbReference type="Pfam" id="PF00580">
    <property type="entry name" value="UvrD-helicase"/>
    <property type="match status" value="1"/>
</dbReference>
<evidence type="ECO:0000256" key="2">
    <source>
        <dbReference type="ARBA" id="ARBA00022722"/>
    </source>
</evidence>
<protein>
    <recommendedName>
        <fullName evidence="13">DNA 3'-5' helicase</fullName>
        <ecNumber evidence="13">5.6.2.4</ecNumber>
    </recommendedName>
</protein>
<dbReference type="PANTHER" id="PTHR11070">
    <property type="entry name" value="UVRD / RECB / PCRA DNA HELICASE FAMILY MEMBER"/>
    <property type="match status" value="1"/>
</dbReference>
<keyword evidence="11" id="KW-0413">Isomerase</keyword>
<evidence type="ECO:0000256" key="14">
    <source>
        <dbReference type="ARBA" id="ARBA00048988"/>
    </source>
</evidence>
<dbReference type="Gene3D" id="3.90.320.10">
    <property type="match status" value="1"/>
</dbReference>
<dbReference type="Gene3D" id="1.10.486.10">
    <property type="entry name" value="PCRA, domain 4"/>
    <property type="match status" value="1"/>
</dbReference>
<evidence type="ECO:0000259" key="16">
    <source>
        <dbReference type="PROSITE" id="PS51198"/>
    </source>
</evidence>
<feature type="domain" description="UvrD-like helicase ATP-binding" evidence="16">
    <location>
        <begin position="3"/>
        <end position="321"/>
    </location>
</feature>
<dbReference type="InterPro" id="IPR011604">
    <property type="entry name" value="PDDEXK-like_dom_sf"/>
</dbReference>
<keyword evidence="2" id="KW-0540">Nuclease</keyword>
<dbReference type="InterPro" id="IPR014016">
    <property type="entry name" value="UvrD-like_ATP-bd"/>
</dbReference>
<dbReference type="Pfam" id="PF12705">
    <property type="entry name" value="PDDEXK_1"/>
    <property type="match status" value="1"/>
</dbReference>
<dbReference type="Pfam" id="PF13361">
    <property type="entry name" value="UvrD_C"/>
    <property type="match status" value="1"/>
</dbReference>
<feature type="domain" description="UvrD-like helicase C-terminal" evidence="17">
    <location>
        <begin position="322"/>
        <end position="617"/>
    </location>
</feature>
<feature type="binding site" evidence="15">
    <location>
        <begin position="24"/>
        <end position="31"/>
    </location>
    <ligand>
        <name>ATP</name>
        <dbReference type="ChEBI" id="CHEBI:30616"/>
    </ligand>
</feature>
<dbReference type="CDD" id="cd17932">
    <property type="entry name" value="DEXQc_UvrD"/>
    <property type="match status" value="1"/>
</dbReference>
<dbReference type="PANTHER" id="PTHR11070:SF48">
    <property type="entry name" value="ATP-DEPENDENT HELICASE_NUCLEASE SUBUNIT A"/>
    <property type="match status" value="1"/>
</dbReference>
<name>A0A2M7RFG9_9BACT</name>
<dbReference type="PROSITE" id="PS51217">
    <property type="entry name" value="UVRD_HELICASE_CTER"/>
    <property type="match status" value="1"/>
</dbReference>
<evidence type="ECO:0000313" key="19">
    <source>
        <dbReference type="Proteomes" id="UP000228689"/>
    </source>
</evidence>
<evidence type="ECO:0000256" key="15">
    <source>
        <dbReference type="PROSITE-ProRule" id="PRU00560"/>
    </source>
</evidence>
<dbReference type="InterPro" id="IPR000212">
    <property type="entry name" value="DNA_helicase_UvrD/REP"/>
</dbReference>
<dbReference type="GO" id="GO:0004527">
    <property type="term" value="F:exonuclease activity"/>
    <property type="evidence" value="ECO:0007669"/>
    <property type="project" value="UniProtKB-KW"/>
</dbReference>
<gene>
    <name evidence="18" type="ORF">COY67_00655</name>
</gene>
<dbReference type="GO" id="GO:0005829">
    <property type="term" value="C:cytosol"/>
    <property type="evidence" value="ECO:0007669"/>
    <property type="project" value="TreeGrafter"/>
</dbReference>
<keyword evidence="8 15" id="KW-0067">ATP-binding</keyword>
<evidence type="ECO:0000256" key="7">
    <source>
        <dbReference type="ARBA" id="ARBA00022839"/>
    </source>
</evidence>
<dbReference type="AlphaFoldDB" id="A0A2M7RFG9"/>
<keyword evidence="4" id="KW-0227">DNA damage</keyword>
<evidence type="ECO:0000256" key="10">
    <source>
        <dbReference type="ARBA" id="ARBA00023204"/>
    </source>
</evidence>
<evidence type="ECO:0000256" key="6">
    <source>
        <dbReference type="ARBA" id="ARBA00022806"/>
    </source>
</evidence>
<keyword evidence="9" id="KW-0238">DNA-binding</keyword>
<comment type="similarity">
    <text evidence="1">Belongs to the helicase family. UvrD subfamily.</text>
</comment>
<evidence type="ECO:0000256" key="12">
    <source>
        <dbReference type="ARBA" id="ARBA00034617"/>
    </source>
</evidence>
<comment type="catalytic activity">
    <reaction evidence="12">
        <text>Couples ATP hydrolysis with the unwinding of duplex DNA by translocating in the 3'-5' direction.</text>
        <dbReference type="EC" id="5.6.2.4"/>
    </reaction>
</comment>
<dbReference type="GO" id="GO:0003677">
    <property type="term" value="F:DNA binding"/>
    <property type="evidence" value="ECO:0007669"/>
    <property type="project" value="UniProtKB-KW"/>
</dbReference>
<evidence type="ECO:0000259" key="17">
    <source>
        <dbReference type="PROSITE" id="PS51217"/>
    </source>
</evidence>
<dbReference type="GO" id="GO:0043138">
    <property type="term" value="F:3'-5' DNA helicase activity"/>
    <property type="evidence" value="ECO:0007669"/>
    <property type="project" value="UniProtKB-EC"/>
</dbReference>
<evidence type="ECO:0000256" key="1">
    <source>
        <dbReference type="ARBA" id="ARBA00009922"/>
    </source>
</evidence>
<dbReference type="PROSITE" id="PS51198">
    <property type="entry name" value="UVRD_HELICASE_ATP_BIND"/>
    <property type="match status" value="1"/>
</dbReference>
<keyword evidence="6 15" id="KW-0347">Helicase</keyword>
<dbReference type="Gene3D" id="3.40.50.300">
    <property type="entry name" value="P-loop containing nucleotide triphosphate hydrolases"/>
    <property type="match status" value="2"/>
</dbReference>
<keyword evidence="7" id="KW-0269">Exonuclease</keyword>
<dbReference type="GO" id="GO:0033202">
    <property type="term" value="C:DNA helicase complex"/>
    <property type="evidence" value="ECO:0007669"/>
    <property type="project" value="TreeGrafter"/>
</dbReference>
<keyword evidence="10" id="KW-0234">DNA repair</keyword>
<dbReference type="Gene3D" id="1.10.10.160">
    <property type="match status" value="1"/>
</dbReference>
<proteinExistence type="inferred from homology"/>
<sequence length="997" mass="116144">MEIKLNVEQKQAVTHNEGPLLIVAGAGTGKTAVITQRIAWLIKEKKLKPENILALTFTEKAAEEMEIRVDKELPYGYVELWISTFHAFCQRILKEHGIDIGLPDGFKVMTPTQSWLLIRQRLEDFELDYYRPLGNPTKFIHALIQHFSRAKDEMIYPQDYLEYAENLRLDLDNAGFGGQAKGKTKSKKGLEREIVEQEVKKNLEVANAYHLYQQILLDHNALDFGDLINYTLKLFKSRPAILQKYREQFQYILVDEFQDTNYAQYELIKLLAAPKNNITVVGDDDQSIYKFRGASISNILEFKKDYPRVKEVYLNKNYRSAQNILDLSYDFIQLNNPNRLEVRLSTKDKKLSKELKSQLLTKGEIEYYQASSLETEIKWVLKKIHSLYQVDEQTKWNDFAILVRANDAAKPFQDALQNNNIPNYFLASHGLYYKKVVKDILAWLKLLDNYHESPALWRILNLPFFNLSDQDLIKLSHFAYRKQWSLYEALTKVGSEIQYSTETVSKFSKVVELINSHTALTREKSVWPIVYSWLTASGYLKYLDKLKEYQRQEQFNYLNSFYKKIKQFEASTEEPTVKNFVIQMAYELESGEQGSIAFDAEQGPESVKIMTVHGAKGLEFKYVFIVNLVDQRFPTINRSEAIQLPDELVKEIIPEGDIHLQEERRLFYVAMTRAKQGLYLTAGDDYGGLRQKKPSRFLTETKMIKADAATKKKKQGQLADDQVLRKSGHGQIDYLAMLPKYFSFSQLKAFESCPWQYFYQYILKVPVRGNAVFSYGKSMHSTLQKFYELVIQRSQSEQGDLFGQTKSQTKSKEIVSQKELLQFFEESWLDDWYDSKDHQEKYRQQGIKSLKQYYQLIKDQIPVPQALEKSFFLKLDDYTIRGFIDRIDILANGKVEIIDYKTGQTKAKLSAEDKEQLLIYQIAAQDILQLKVEKLTFHYLDTNQQVSFLGTDKELENIKQKVAKIITELRQTDFCAIPGFHCQYCNFKDICDFTAKG</sequence>